<gene>
    <name evidence="5" type="ORF">F4553_003344</name>
</gene>
<dbReference type="RefSeq" id="WP_184836998.1">
    <property type="nucleotide sequence ID" value="NZ_JACHMN010000002.1"/>
</dbReference>
<organism evidence="5 6">
    <name type="scientific">Allocatelliglobosispora scoriae</name>
    <dbReference type="NCBI Taxonomy" id="643052"/>
    <lineage>
        <taxon>Bacteria</taxon>
        <taxon>Bacillati</taxon>
        <taxon>Actinomycetota</taxon>
        <taxon>Actinomycetes</taxon>
        <taxon>Micromonosporales</taxon>
        <taxon>Micromonosporaceae</taxon>
        <taxon>Allocatelliglobosispora</taxon>
    </lineage>
</organism>
<dbReference type="Pfam" id="PF03171">
    <property type="entry name" value="2OG-FeII_Oxy"/>
    <property type="match status" value="1"/>
</dbReference>
<dbReference type="GO" id="GO:0046872">
    <property type="term" value="F:metal ion binding"/>
    <property type="evidence" value="ECO:0007669"/>
    <property type="project" value="UniProtKB-KW"/>
</dbReference>
<protein>
    <submittedName>
        <fullName evidence="5">Isopenicillin N synthase-like dioxygenase</fullName>
    </submittedName>
</protein>
<keyword evidence="6" id="KW-1185">Reference proteome</keyword>
<dbReference type="InterPro" id="IPR050231">
    <property type="entry name" value="Iron_ascorbate_oxido_reductase"/>
</dbReference>
<dbReference type="Proteomes" id="UP000587527">
    <property type="component" value="Unassembled WGS sequence"/>
</dbReference>
<dbReference type="PANTHER" id="PTHR47990">
    <property type="entry name" value="2-OXOGLUTARATE (2OG) AND FE(II)-DEPENDENT OXYGENASE SUPERFAMILY PROTEIN-RELATED"/>
    <property type="match status" value="1"/>
</dbReference>
<evidence type="ECO:0000256" key="3">
    <source>
        <dbReference type="RuleBase" id="RU003682"/>
    </source>
</evidence>
<dbReference type="InterPro" id="IPR027443">
    <property type="entry name" value="IPNS-like_sf"/>
</dbReference>
<evidence type="ECO:0000259" key="4">
    <source>
        <dbReference type="PROSITE" id="PS51471"/>
    </source>
</evidence>
<accession>A0A841BQJ2</accession>
<dbReference type="EMBL" id="JACHMN010000002">
    <property type="protein sequence ID" value="MBB5869965.1"/>
    <property type="molecule type" value="Genomic_DNA"/>
</dbReference>
<evidence type="ECO:0000313" key="6">
    <source>
        <dbReference type="Proteomes" id="UP000587527"/>
    </source>
</evidence>
<dbReference type="GO" id="GO:0051213">
    <property type="term" value="F:dioxygenase activity"/>
    <property type="evidence" value="ECO:0007669"/>
    <property type="project" value="UniProtKB-KW"/>
</dbReference>
<dbReference type="Pfam" id="PF14226">
    <property type="entry name" value="DIOX_N"/>
    <property type="match status" value="1"/>
</dbReference>
<dbReference type="SUPFAM" id="SSF51197">
    <property type="entry name" value="Clavaminate synthase-like"/>
    <property type="match status" value="1"/>
</dbReference>
<dbReference type="InterPro" id="IPR026992">
    <property type="entry name" value="DIOX_N"/>
</dbReference>
<sequence>MSLPVIDISSSGAADGIRAACRESGFFYVSGHGVPDEVLKRVDQAAREFFALPEERKAEISMARGGRAWRGWFPVGGELTSGRPDLKEGLYFGTESAVSTRPLQGANLFPADVPDLGPAVLDYLDRLTAVAQTVLSGVAVSLDLPADYFSAGYTADPTVLFRIFHYPPAPAGDDGWGVGEHTDYGLLTLLAQDDNGGLQVRTAGGWIDAPPIPGTFVCNIGDMLDRLTGGYYRSTPHRVRNVSGNDRLSFPFFFDPDFTAEVPPLPGAARVGDDGRDRWDGQDLQAFTGTYGDYLLGKVGKVFPQLRSDVL</sequence>
<dbReference type="PROSITE" id="PS51471">
    <property type="entry name" value="FE2OG_OXY"/>
    <property type="match status" value="1"/>
</dbReference>
<evidence type="ECO:0000256" key="1">
    <source>
        <dbReference type="ARBA" id="ARBA00004792"/>
    </source>
</evidence>
<comment type="caution">
    <text evidence="5">The sequence shown here is derived from an EMBL/GenBank/DDBJ whole genome shotgun (WGS) entry which is preliminary data.</text>
</comment>
<comment type="similarity">
    <text evidence="3">Belongs to the iron/ascorbate-dependent oxidoreductase family.</text>
</comment>
<dbReference type="InterPro" id="IPR044861">
    <property type="entry name" value="IPNS-like_FE2OG_OXY"/>
</dbReference>
<dbReference type="InterPro" id="IPR005123">
    <property type="entry name" value="Oxoglu/Fe-dep_dioxygenase_dom"/>
</dbReference>
<comment type="pathway">
    <text evidence="1">Antibiotic biosynthesis.</text>
</comment>
<keyword evidence="5" id="KW-0223">Dioxygenase</keyword>
<keyword evidence="2" id="KW-0045">Antibiotic biosynthesis</keyword>
<feature type="domain" description="Fe2OG dioxygenase" evidence="4">
    <location>
        <begin position="156"/>
        <end position="256"/>
    </location>
</feature>
<name>A0A841BQJ2_9ACTN</name>
<keyword evidence="3" id="KW-0479">Metal-binding</keyword>
<proteinExistence type="inferred from homology"/>
<keyword evidence="3" id="KW-0408">Iron</keyword>
<evidence type="ECO:0000256" key="2">
    <source>
        <dbReference type="ARBA" id="ARBA00023194"/>
    </source>
</evidence>
<dbReference type="PRINTS" id="PR00682">
    <property type="entry name" value="IPNSYNTHASE"/>
</dbReference>
<dbReference type="Gene3D" id="2.60.120.330">
    <property type="entry name" value="B-lactam Antibiotic, Isopenicillin N Synthase, Chain"/>
    <property type="match status" value="1"/>
</dbReference>
<reference evidence="5 6" key="1">
    <citation type="submission" date="2020-08" db="EMBL/GenBank/DDBJ databases">
        <title>Sequencing the genomes of 1000 actinobacteria strains.</title>
        <authorList>
            <person name="Klenk H.-P."/>
        </authorList>
    </citation>
    <scope>NUCLEOTIDE SEQUENCE [LARGE SCALE GENOMIC DNA]</scope>
    <source>
        <strain evidence="5 6">DSM 45362</strain>
    </source>
</reference>
<dbReference type="AlphaFoldDB" id="A0A841BQJ2"/>
<evidence type="ECO:0000313" key="5">
    <source>
        <dbReference type="EMBL" id="MBB5869965.1"/>
    </source>
</evidence>
<dbReference type="GO" id="GO:0017000">
    <property type="term" value="P:antibiotic biosynthetic process"/>
    <property type="evidence" value="ECO:0007669"/>
    <property type="project" value="UniProtKB-KW"/>
</dbReference>
<keyword evidence="3" id="KW-0560">Oxidoreductase</keyword>